<evidence type="ECO:0000313" key="1">
    <source>
        <dbReference type="EMBL" id="SCB28574.1"/>
    </source>
</evidence>
<protein>
    <submittedName>
        <fullName evidence="1">Uncharacterized protein</fullName>
    </submittedName>
</protein>
<keyword evidence="2" id="KW-1185">Reference proteome</keyword>
<gene>
    <name evidence="1" type="ORF">GA0061103_3975</name>
</gene>
<name>A0A1C3VM56_9HYPH</name>
<accession>A0A1C3VM56</accession>
<dbReference type="Proteomes" id="UP000199101">
    <property type="component" value="Unassembled WGS sequence"/>
</dbReference>
<reference evidence="2" key="1">
    <citation type="submission" date="2016-08" db="EMBL/GenBank/DDBJ databases">
        <authorList>
            <person name="Varghese N."/>
            <person name="Submissions Spin"/>
        </authorList>
    </citation>
    <scope>NUCLEOTIDE SEQUENCE [LARGE SCALE GENOMIC DNA]</scope>
    <source>
        <strain evidence="2">HAMBI 2975</strain>
    </source>
</reference>
<dbReference type="EMBL" id="FMAG01000003">
    <property type="protein sequence ID" value="SCB28574.1"/>
    <property type="molecule type" value="Genomic_DNA"/>
</dbReference>
<dbReference type="OrthoDB" id="332228at2"/>
<dbReference type="InterPro" id="IPR047677">
    <property type="entry name" value="GDCCVxC"/>
</dbReference>
<dbReference type="NCBIfam" id="NF041374">
    <property type="entry name" value="GDCCVxC"/>
    <property type="match status" value="1"/>
</dbReference>
<dbReference type="AlphaFoldDB" id="A0A1C3VM56"/>
<organism evidence="1 2">
    <name type="scientific">Rhizobium multihospitium</name>
    <dbReference type="NCBI Taxonomy" id="410764"/>
    <lineage>
        <taxon>Bacteria</taxon>
        <taxon>Pseudomonadati</taxon>
        <taxon>Pseudomonadota</taxon>
        <taxon>Alphaproteobacteria</taxon>
        <taxon>Hyphomicrobiales</taxon>
        <taxon>Rhizobiaceae</taxon>
        <taxon>Rhizobium/Agrobacterium group</taxon>
        <taxon>Rhizobium</taxon>
    </lineage>
</organism>
<dbReference type="STRING" id="410764.GA0061103_3975"/>
<sequence>MRKASVILGSTITCPICGFKARETMPTDACQYFYECKGCNAVLQPKAGDCCVFCSFGTVPCPPIQAQGGRSRCC</sequence>
<proteinExistence type="predicted"/>
<evidence type="ECO:0000313" key="2">
    <source>
        <dbReference type="Proteomes" id="UP000199101"/>
    </source>
</evidence>